<protein>
    <recommendedName>
        <fullName evidence="6 16">Delta-aminolevulinic acid dehydratase</fullName>
        <ecNumber evidence="5 16">4.2.1.24</ecNumber>
    </recommendedName>
</protein>
<evidence type="ECO:0000256" key="15">
    <source>
        <dbReference type="PIRSR" id="PIRSR001415-5"/>
    </source>
</evidence>
<evidence type="ECO:0000256" key="14">
    <source>
        <dbReference type="PIRSR" id="PIRSR001415-3"/>
    </source>
</evidence>
<dbReference type="InterPro" id="IPR030656">
    <property type="entry name" value="ALAD_AS"/>
</dbReference>
<evidence type="ECO:0000313" key="19">
    <source>
        <dbReference type="Proteomes" id="UP000050482"/>
    </source>
</evidence>
<keyword evidence="7" id="KW-0350">Heme biosynthesis</keyword>
<dbReference type="CDD" id="cd00384">
    <property type="entry name" value="ALAD_PBGS"/>
    <property type="match status" value="1"/>
</dbReference>
<dbReference type="GO" id="GO:0008270">
    <property type="term" value="F:zinc ion binding"/>
    <property type="evidence" value="ECO:0007669"/>
    <property type="project" value="TreeGrafter"/>
</dbReference>
<dbReference type="SUPFAM" id="SSF51569">
    <property type="entry name" value="Aldolase"/>
    <property type="match status" value="1"/>
</dbReference>
<evidence type="ECO:0000256" key="9">
    <source>
        <dbReference type="ARBA" id="ARBA00023244"/>
    </source>
</evidence>
<evidence type="ECO:0000256" key="8">
    <source>
        <dbReference type="ARBA" id="ARBA00023239"/>
    </source>
</evidence>
<dbReference type="PROSITE" id="PS00169">
    <property type="entry name" value="D_ALA_DEHYDRATASE"/>
    <property type="match status" value="1"/>
</dbReference>
<evidence type="ECO:0000256" key="17">
    <source>
        <dbReference type="RuleBase" id="RU004161"/>
    </source>
</evidence>
<gene>
    <name evidence="18" type="ORF">AN477_13250</name>
</gene>
<evidence type="ECO:0000256" key="5">
    <source>
        <dbReference type="ARBA" id="ARBA00012053"/>
    </source>
</evidence>
<dbReference type="PRINTS" id="PR00144">
    <property type="entry name" value="DALDHYDRTASE"/>
</dbReference>
<dbReference type="AlphaFoldDB" id="A0A0P9CJL4"/>
<evidence type="ECO:0000256" key="6">
    <source>
        <dbReference type="ARBA" id="ARBA00020771"/>
    </source>
</evidence>
<feature type="binding site" evidence="14">
    <location>
        <position position="138"/>
    </location>
    <ligand>
        <name>Zn(2+)</name>
        <dbReference type="ChEBI" id="CHEBI:29105"/>
        <note>catalytic</note>
    </ligand>
</feature>
<keyword evidence="8 16" id="KW-0456">Lyase</keyword>
<comment type="pathway">
    <text evidence="2">Porphyrin-containing compound metabolism; protoporphyrin-IX biosynthesis; coproporphyrinogen-III from 5-aminolevulinate: step 1/4.</text>
</comment>
<dbReference type="Gene3D" id="3.20.20.70">
    <property type="entry name" value="Aldolase class I"/>
    <property type="match status" value="1"/>
</dbReference>
<dbReference type="EC" id="4.2.1.24" evidence="5 16"/>
<dbReference type="GO" id="GO:0005829">
    <property type="term" value="C:cytosol"/>
    <property type="evidence" value="ECO:0007669"/>
    <property type="project" value="TreeGrafter"/>
</dbReference>
<feature type="binding site" evidence="13">
    <location>
        <position position="221"/>
    </location>
    <ligand>
        <name>5-aminolevulinate</name>
        <dbReference type="ChEBI" id="CHEBI:356416"/>
        <label>1</label>
    </ligand>
</feature>
<keyword evidence="14" id="KW-0862">Zinc</keyword>
<evidence type="ECO:0000256" key="2">
    <source>
        <dbReference type="ARBA" id="ARBA00004694"/>
    </source>
</evidence>
<feature type="binding site" evidence="13">
    <location>
        <position position="290"/>
    </location>
    <ligand>
        <name>5-aminolevulinate</name>
        <dbReference type="ChEBI" id="CHEBI:356416"/>
        <label>2</label>
    </ligand>
</feature>
<dbReference type="Proteomes" id="UP000050482">
    <property type="component" value="Unassembled WGS sequence"/>
</dbReference>
<keyword evidence="9 16" id="KW-0627">Porphyrin biosynthesis</keyword>
<accession>A0A0P9CJL4</accession>
<evidence type="ECO:0000256" key="12">
    <source>
        <dbReference type="PIRSR" id="PIRSR001415-1"/>
    </source>
</evidence>
<comment type="catalytic activity">
    <reaction evidence="11 16">
        <text>2 5-aminolevulinate = porphobilinogen + 2 H2O + H(+)</text>
        <dbReference type="Rhea" id="RHEA:24064"/>
        <dbReference type="ChEBI" id="CHEBI:15377"/>
        <dbReference type="ChEBI" id="CHEBI:15378"/>
        <dbReference type="ChEBI" id="CHEBI:58126"/>
        <dbReference type="ChEBI" id="CHEBI:356416"/>
        <dbReference type="EC" id="4.2.1.24"/>
    </reaction>
</comment>
<evidence type="ECO:0000256" key="10">
    <source>
        <dbReference type="ARBA" id="ARBA00025628"/>
    </source>
</evidence>
<dbReference type="GO" id="GO:0004655">
    <property type="term" value="F:porphobilinogen synthase activity"/>
    <property type="evidence" value="ECO:0007669"/>
    <property type="project" value="UniProtKB-EC"/>
</dbReference>
<reference evidence="18 19" key="1">
    <citation type="submission" date="2015-09" db="EMBL/GenBank/DDBJ databases">
        <title>Draft genome sequence of Alicyclobacillus ferrooxydans DSM 22381.</title>
        <authorList>
            <person name="Hemp J."/>
        </authorList>
    </citation>
    <scope>NUCLEOTIDE SEQUENCE [LARGE SCALE GENOMIC DNA]</scope>
    <source>
        <strain evidence="18 19">TC-34</strain>
    </source>
</reference>
<dbReference type="EMBL" id="LJCO01000054">
    <property type="protein sequence ID" value="KPV43218.1"/>
    <property type="molecule type" value="Genomic_DNA"/>
</dbReference>
<dbReference type="PATRIC" id="fig|471514.4.peg.1349"/>
<dbReference type="NCBIfam" id="NF006762">
    <property type="entry name" value="PRK09283.1"/>
    <property type="match status" value="1"/>
</dbReference>
<feature type="binding site" evidence="14">
    <location>
        <position position="146"/>
    </location>
    <ligand>
        <name>Zn(2+)</name>
        <dbReference type="ChEBI" id="CHEBI:29105"/>
        <note>catalytic</note>
    </ligand>
</feature>
<sequence>MKKLIRGEIQVNPLDNHFPPFQRHRRLRASGPLRSLLRETEVSVGDLILPMFVQEGLSGKEEIASMPGVYHFGLDNLRREVDELVQLGIPGIILFGIPLEKDDESSSAYAEKGIVQEAIRALKRDHPELLVMTDVCLCQYNPAGHCGIVRNGQIVNDDSLHLIAETALSHAAAGADIVAPSDMMDGRVAAIRQRLDAHHLENVSILSYAVKYASAFYGPFREAAHSTPAFGDRRTYQMDPANAREALREAASDVAEGADMLMVKPALSYLDVTQRIRERFDLPLATYNVSAEYSMVKAAAMQGWIDERAIVGEILTSFKRAGADFILTYHAKEFAQWQREVE</sequence>
<evidence type="ECO:0000256" key="11">
    <source>
        <dbReference type="ARBA" id="ARBA00047651"/>
    </source>
</evidence>
<dbReference type="UniPathway" id="UPA00251">
    <property type="reaction ID" value="UER00318"/>
</dbReference>
<comment type="similarity">
    <text evidence="3 17">Belongs to the ALAD family.</text>
</comment>
<evidence type="ECO:0000256" key="13">
    <source>
        <dbReference type="PIRSR" id="PIRSR001415-2"/>
    </source>
</evidence>
<comment type="subunit">
    <text evidence="4 16">Homooctamer.</text>
</comment>
<feature type="active site" description="Schiff-base intermediate with substrate" evidence="12">
    <location>
        <position position="211"/>
    </location>
</feature>
<comment type="caution">
    <text evidence="18">The sequence shown here is derived from an EMBL/GenBank/DDBJ whole genome shotgun (WGS) entry which is preliminary data.</text>
</comment>
<keyword evidence="15" id="KW-0460">Magnesium</keyword>
<name>A0A0P9CJL4_9BACL</name>
<dbReference type="InterPro" id="IPR013785">
    <property type="entry name" value="Aldolase_TIM"/>
</dbReference>
<dbReference type="GO" id="GO:0006782">
    <property type="term" value="P:protoporphyrinogen IX biosynthetic process"/>
    <property type="evidence" value="ECO:0007669"/>
    <property type="project" value="UniProtKB-UniPathway"/>
</dbReference>
<evidence type="ECO:0000256" key="1">
    <source>
        <dbReference type="ARBA" id="ARBA00001947"/>
    </source>
</evidence>
<dbReference type="PIRSF" id="PIRSF001415">
    <property type="entry name" value="Porphbilin_synth"/>
    <property type="match status" value="1"/>
</dbReference>
<feature type="binding site" evidence="13">
    <location>
        <position position="233"/>
    </location>
    <ligand>
        <name>5-aminolevulinate</name>
        <dbReference type="ChEBI" id="CHEBI:356416"/>
        <label>1</label>
    </ligand>
</feature>
<evidence type="ECO:0000256" key="16">
    <source>
        <dbReference type="RuleBase" id="RU000515"/>
    </source>
</evidence>
<dbReference type="SMART" id="SM01004">
    <property type="entry name" value="ALAD"/>
    <property type="match status" value="1"/>
</dbReference>
<evidence type="ECO:0000256" key="4">
    <source>
        <dbReference type="ARBA" id="ARBA00011823"/>
    </source>
</evidence>
<organism evidence="18 19">
    <name type="scientific">Alicyclobacillus ferrooxydans</name>
    <dbReference type="NCBI Taxonomy" id="471514"/>
    <lineage>
        <taxon>Bacteria</taxon>
        <taxon>Bacillati</taxon>
        <taxon>Bacillota</taxon>
        <taxon>Bacilli</taxon>
        <taxon>Bacillales</taxon>
        <taxon>Alicyclobacillaceae</taxon>
        <taxon>Alicyclobacillus</taxon>
    </lineage>
</organism>
<feature type="active site" description="Schiff-base intermediate with substrate" evidence="12">
    <location>
        <position position="264"/>
    </location>
</feature>
<comment type="function">
    <text evidence="10">Catalyzes an early step in the biosynthesis of tetrapyrroles. Binds two molecules of 5-aminolevulinate per subunit, each at a distinct site, and catalyzes their condensation to form porphobilinogen.</text>
</comment>
<feature type="binding site" evidence="15">
    <location>
        <position position="249"/>
    </location>
    <ligand>
        <name>Mg(2+)</name>
        <dbReference type="ChEBI" id="CHEBI:18420"/>
    </ligand>
</feature>
<keyword evidence="14" id="KW-0479">Metal-binding</keyword>
<feature type="binding site" evidence="14">
    <location>
        <position position="136"/>
    </location>
    <ligand>
        <name>Zn(2+)</name>
        <dbReference type="ChEBI" id="CHEBI:29105"/>
        <note>catalytic</note>
    </ligand>
</feature>
<comment type="cofactor">
    <cofactor evidence="1">
        <name>Zn(2+)</name>
        <dbReference type="ChEBI" id="CHEBI:29105"/>
    </cofactor>
</comment>
<dbReference type="STRING" id="471514.AN477_13250"/>
<dbReference type="InterPro" id="IPR001731">
    <property type="entry name" value="ALAD"/>
</dbReference>
<feature type="binding site" evidence="13">
    <location>
        <position position="329"/>
    </location>
    <ligand>
        <name>5-aminolevulinate</name>
        <dbReference type="ChEBI" id="CHEBI:356416"/>
        <label>2</label>
    </ligand>
</feature>
<evidence type="ECO:0000256" key="3">
    <source>
        <dbReference type="ARBA" id="ARBA00008055"/>
    </source>
</evidence>
<dbReference type="PANTHER" id="PTHR11458:SF0">
    <property type="entry name" value="DELTA-AMINOLEVULINIC ACID DEHYDRATASE"/>
    <property type="match status" value="1"/>
</dbReference>
<proteinExistence type="inferred from homology"/>
<keyword evidence="19" id="KW-1185">Reference proteome</keyword>
<dbReference type="Pfam" id="PF00490">
    <property type="entry name" value="ALAD"/>
    <property type="match status" value="1"/>
</dbReference>
<evidence type="ECO:0000256" key="7">
    <source>
        <dbReference type="ARBA" id="ARBA00023133"/>
    </source>
</evidence>
<dbReference type="PANTHER" id="PTHR11458">
    <property type="entry name" value="DELTA-AMINOLEVULINIC ACID DEHYDRATASE"/>
    <property type="match status" value="1"/>
</dbReference>
<evidence type="ECO:0000313" key="18">
    <source>
        <dbReference type="EMBL" id="KPV43218.1"/>
    </source>
</evidence>
<dbReference type="FunFam" id="3.20.20.70:FF:000019">
    <property type="entry name" value="Delta-aminolevulinic acid dehydratase"/>
    <property type="match status" value="1"/>
</dbReference>
<dbReference type="OrthoDB" id="9805001at2"/>